<accession>A0ABQ8UCY9</accession>
<dbReference type="EMBL" id="JAPMOS010000115">
    <property type="protein sequence ID" value="KAJ4455209.1"/>
    <property type="molecule type" value="Genomic_DNA"/>
</dbReference>
<name>A0ABQ8UCY9_9EUKA</name>
<dbReference type="Proteomes" id="UP001141327">
    <property type="component" value="Unassembled WGS sequence"/>
</dbReference>
<sequence length="105" mass="11361">MLALIDGVRVLLRGTSEICLLYELLDAACTSWGNGSDIGAIIVVKNLASGRKVADYGWLGVPLQMVVKRDPDTAATTVHGNIWEIQPQRVHTSWPSVLNAAPFFA</sequence>
<gene>
    <name evidence="1" type="ORF">PAPYR_9864</name>
</gene>
<keyword evidence="2" id="KW-1185">Reference proteome</keyword>
<organism evidence="1 2">
    <name type="scientific">Paratrimastix pyriformis</name>
    <dbReference type="NCBI Taxonomy" id="342808"/>
    <lineage>
        <taxon>Eukaryota</taxon>
        <taxon>Metamonada</taxon>
        <taxon>Preaxostyla</taxon>
        <taxon>Paratrimastigidae</taxon>
        <taxon>Paratrimastix</taxon>
    </lineage>
</organism>
<proteinExistence type="predicted"/>
<evidence type="ECO:0000313" key="2">
    <source>
        <dbReference type="Proteomes" id="UP001141327"/>
    </source>
</evidence>
<evidence type="ECO:0000313" key="1">
    <source>
        <dbReference type="EMBL" id="KAJ4455209.1"/>
    </source>
</evidence>
<reference evidence="1" key="1">
    <citation type="journal article" date="2022" name="bioRxiv">
        <title>Genomics of Preaxostyla Flagellates Illuminates Evolutionary Transitions and the Path Towards Mitochondrial Loss.</title>
        <authorList>
            <person name="Novak L.V.F."/>
            <person name="Treitli S.C."/>
            <person name="Pyrih J."/>
            <person name="Halakuc P."/>
            <person name="Pipaliya S.V."/>
            <person name="Vacek V."/>
            <person name="Brzon O."/>
            <person name="Soukal P."/>
            <person name="Eme L."/>
            <person name="Dacks J.B."/>
            <person name="Karnkowska A."/>
            <person name="Elias M."/>
            <person name="Hampl V."/>
        </authorList>
    </citation>
    <scope>NUCLEOTIDE SEQUENCE</scope>
    <source>
        <strain evidence="1">RCP-MX</strain>
    </source>
</reference>
<protein>
    <submittedName>
        <fullName evidence="1">Uncharacterized protein</fullName>
    </submittedName>
</protein>
<comment type="caution">
    <text evidence="1">The sequence shown here is derived from an EMBL/GenBank/DDBJ whole genome shotgun (WGS) entry which is preliminary data.</text>
</comment>